<dbReference type="PROSITE" id="PS50891">
    <property type="entry name" value="LOB"/>
    <property type="match status" value="1"/>
</dbReference>
<sequence>MQRNNGMPACASCKHQRKKCNENCVLAPFFPAEKSREFQAVHKLFGVSNVTKIVKNLKEEDRKRAIDSLAWEAICRQKDPVLGPYGEYRRVYDELKFYKSQSTLTQGRIGGGGMVYKSAAAPGLSGWNSNNGMCEKGMSIGGGVNNSNHALNYIHSNGSCMVDSSSYGYPSNHDMQIAEKVRHERDITSVVILPQPHSVNGFNQQYYLPGQFSTIDEKPMESPL</sequence>
<keyword evidence="4" id="KW-1185">Reference proteome</keyword>
<reference evidence="3 4" key="1">
    <citation type="submission" date="2019-09" db="EMBL/GenBank/DDBJ databases">
        <title>A chromosome-level genome assembly of the Chinese tupelo Nyssa sinensis.</title>
        <authorList>
            <person name="Yang X."/>
            <person name="Kang M."/>
            <person name="Yang Y."/>
            <person name="Xiong H."/>
            <person name="Wang M."/>
            <person name="Zhang Z."/>
            <person name="Wang Z."/>
            <person name="Wu H."/>
            <person name="Ma T."/>
            <person name="Liu J."/>
            <person name="Xi Z."/>
        </authorList>
    </citation>
    <scope>NUCLEOTIDE SEQUENCE [LARGE SCALE GENOMIC DNA]</scope>
    <source>
        <strain evidence="3">J267</strain>
        <tissue evidence="3">Leaf</tissue>
    </source>
</reference>
<dbReference type="Proteomes" id="UP000325577">
    <property type="component" value="Linkage Group LG4"/>
</dbReference>
<name>A0A5J4ZZQ2_9ASTE</name>
<proteinExistence type="inferred from homology"/>
<dbReference type="Pfam" id="PF03195">
    <property type="entry name" value="LOB"/>
    <property type="match status" value="1"/>
</dbReference>
<evidence type="ECO:0000313" key="4">
    <source>
        <dbReference type="Proteomes" id="UP000325577"/>
    </source>
</evidence>
<feature type="domain" description="LOB" evidence="2">
    <location>
        <begin position="8"/>
        <end position="109"/>
    </location>
</feature>
<dbReference type="AlphaFoldDB" id="A0A5J4ZZQ2"/>
<evidence type="ECO:0000259" key="2">
    <source>
        <dbReference type="PROSITE" id="PS50891"/>
    </source>
</evidence>
<dbReference type="InterPro" id="IPR004883">
    <property type="entry name" value="LOB"/>
</dbReference>
<protein>
    <recommendedName>
        <fullName evidence="2">LOB domain-containing protein</fullName>
    </recommendedName>
</protein>
<dbReference type="OrthoDB" id="913402at2759"/>
<dbReference type="PANTHER" id="PTHR31301">
    <property type="entry name" value="LOB DOMAIN-CONTAINING PROTEIN 4-RELATED"/>
    <property type="match status" value="1"/>
</dbReference>
<dbReference type="PANTHER" id="PTHR31301:SF19">
    <property type="entry name" value="LOB DOMAIN-CONTAINING PROTEIN 2"/>
    <property type="match status" value="1"/>
</dbReference>
<comment type="similarity">
    <text evidence="1">Belongs to the LOB domain-containing protein family.</text>
</comment>
<accession>A0A5J4ZZQ2</accession>
<dbReference type="EMBL" id="CM018047">
    <property type="protein sequence ID" value="KAA8524293.1"/>
    <property type="molecule type" value="Genomic_DNA"/>
</dbReference>
<evidence type="ECO:0000313" key="3">
    <source>
        <dbReference type="EMBL" id="KAA8524293.1"/>
    </source>
</evidence>
<evidence type="ECO:0000256" key="1">
    <source>
        <dbReference type="ARBA" id="ARBA00005474"/>
    </source>
</evidence>
<organism evidence="3 4">
    <name type="scientific">Nyssa sinensis</name>
    <dbReference type="NCBI Taxonomy" id="561372"/>
    <lineage>
        <taxon>Eukaryota</taxon>
        <taxon>Viridiplantae</taxon>
        <taxon>Streptophyta</taxon>
        <taxon>Embryophyta</taxon>
        <taxon>Tracheophyta</taxon>
        <taxon>Spermatophyta</taxon>
        <taxon>Magnoliopsida</taxon>
        <taxon>eudicotyledons</taxon>
        <taxon>Gunneridae</taxon>
        <taxon>Pentapetalae</taxon>
        <taxon>asterids</taxon>
        <taxon>Cornales</taxon>
        <taxon>Nyssaceae</taxon>
        <taxon>Nyssa</taxon>
    </lineage>
</organism>
<gene>
    <name evidence="3" type="ORF">F0562_010716</name>
</gene>